<evidence type="ECO:0000313" key="6">
    <source>
        <dbReference type="Proteomes" id="UP001486888"/>
    </source>
</evidence>
<dbReference type="AlphaFoldDB" id="A0AAU6WFD8"/>
<dbReference type="InterPro" id="IPR040442">
    <property type="entry name" value="Pyrv_kinase-like_dom_sf"/>
</dbReference>
<evidence type="ECO:0000259" key="4">
    <source>
        <dbReference type="Pfam" id="PF03328"/>
    </source>
</evidence>
<dbReference type="GO" id="GO:0046872">
    <property type="term" value="F:metal ion binding"/>
    <property type="evidence" value="ECO:0007669"/>
    <property type="project" value="UniProtKB-KW"/>
</dbReference>
<dbReference type="PANTHER" id="PTHR30502">
    <property type="entry name" value="2-KETO-3-DEOXY-L-RHAMNONATE ALDOLASE"/>
    <property type="match status" value="1"/>
</dbReference>
<proteinExistence type="inferred from homology"/>
<evidence type="ECO:0000256" key="3">
    <source>
        <dbReference type="ARBA" id="ARBA00023239"/>
    </source>
</evidence>
<dbReference type="Gene3D" id="3.20.20.60">
    <property type="entry name" value="Phosphoenolpyruvate-binding domains"/>
    <property type="match status" value="1"/>
</dbReference>
<dbReference type="EMBL" id="CP125942">
    <property type="protein sequence ID" value="XAO46222.1"/>
    <property type="molecule type" value="Genomic_DNA"/>
</dbReference>
<dbReference type="GO" id="GO:0005737">
    <property type="term" value="C:cytoplasm"/>
    <property type="evidence" value="ECO:0007669"/>
    <property type="project" value="TreeGrafter"/>
</dbReference>
<dbReference type="InterPro" id="IPR015813">
    <property type="entry name" value="Pyrv/PenolPyrv_kinase-like_dom"/>
</dbReference>
<dbReference type="PANTHER" id="PTHR30502:SF0">
    <property type="entry name" value="PHOSPHOENOLPYRUVATE CARBOXYLASE FAMILY PROTEIN"/>
    <property type="match status" value="1"/>
</dbReference>
<name>A0AAU6WFD8_9MICC</name>
<dbReference type="Pfam" id="PF03328">
    <property type="entry name" value="HpcH_HpaI"/>
    <property type="match status" value="1"/>
</dbReference>
<reference evidence="5 6" key="1">
    <citation type="submission" date="2023-05" db="EMBL/GenBank/DDBJ databases">
        <title>Glutamicibacter sp. B1, complete genome.</title>
        <authorList>
            <person name="Long Y.H."/>
            <person name="Fang T."/>
            <person name="Li X.Y."/>
        </authorList>
    </citation>
    <scope>NUCLEOTIDE SEQUENCE [LARGE SCALE GENOMIC DNA]</scope>
    <source>
        <strain evidence="5 6">B1</strain>
    </source>
</reference>
<evidence type="ECO:0000313" key="5">
    <source>
        <dbReference type="EMBL" id="XAO46222.1"/>
    </source>
</evidence>
<dbReference type="KEGG" id="gey:QMQ05_01355"/>
<accession>A0AAU6WFD8</accession>
<evidence type="ECO:0000256" key="1">
    <source>
        <dbReference type="ARBA" id="ARBA00005568"/>
    </source>
</evidence>
<dbReference type="GO" id="GO:0016832">
    <property type="term" value="F:aldehyde-lyase activity"/>
    <property type="evidence" value="ECO:0007669"/>
    <property type="project" value="TreeGrafter"/>
</dbReference>
<dbReference type="InterPro" id="IPR050251">
    <property type="entry name" value="HpcH-HpaI_aldolase"/>
</dbReference>
<gene>
    <name evidence="5" type="ORF">QMQ05_01355</name>
</gene>
<dbReference type="RefSeq" id="WP_345472362.1">
    <property type="nucleotide sequence ID" value="NZ_CP125942.1"/>
</dbReference>
<sequence>MKIHGTSERTSGQVLPRFDLEQAGPLFGLWSIFREPAVVEVSAAEGFDWICVDGQHGHAELGDYKAIFEAAHNFGVPSGVRVPSHEVGHIGRAMDAGARLIIIPTVESGEQAKTLVEACRYAPRGKRSYGPTRTIPRYPSEVVGAVETDPKVALMVETVKGYENLDEILAAGPDAIFVGPYDLAISHGWSLEELTYGDKQYVLRDIAARATAAGVVPGLYAGDLDLAKAMVEIGFKFMPIATDGALITTAAQSLLNAR</sequence>
<organism evidence="5 6">
    <name type="scientific">Glutamicibacter ectropisis</name>
    <dbReference type="NCBI Taxonomy" id="3046593"/>
    <lineage>
        <taxon>Bacteria</taxon>
        <taxon>Bacillati</taxon>
        <taxon>Actinomycetota</taxon>
        <taxon>Actinomycetes</taxon>
        <taxon>Micrococcales</taxon>
        <taxon>Micrococcaceae</taxon>
        <taxon>Glutamicibacter</taxon>
    </lineage>
</organism>
<dbReference type="SUPFAM" id="SSF51621">
    <property type="entry name" value="Phosphoenolpyruvate/pyruvate domain"/>
    <property type="match status" value="1"/>
</dbReference>
<dbReference type="Proteomes" id="UP001486888">
    <property type="component" value="Chromosome"/>
</dbReference>
<keyword evidence="6" id="KW-1185">Reference proteome</keyword>
<protein>
    <submittedName>
        <fullName evidence="5">Aldolase/citrate lyase family protein</fullName>
    </submittedName>
</protein>
<dbReference type="InterPro" id="IPR005000">
    <property type="entry name" value="Aldolase/citrate-lyase_domain"/>
</dbReference>
<keyword evidence="3 5" id="KW-0456">Lyase</keyword>
<feature type="domain" description="HpcH/HpaI aldolase/citrate lyase" evidence="4">
    <location>
        <begin position="27"/>
        <end position="248"/>
    </location>
</feature>
<comment type="similarity">
    <text evidence="1">Belongs to the HpcH/HpaI aldolase family.</text>
</comment>
<evidence type="ECO:0000256" key="2">
    <source>
        <dbReference type="ARBA" id="ARBA00022723"/>
    </source>
</evidence>
<keyword evidence="2" id="KW-0479">Metal-binding</keyword>